<evidence type="ECO:0000313" key="2">
    <source>
        <dbReference type="EMBL" id="QKG85242.1"/>
    </source>
</evidence>
<protein>
    <submittedName>
        <fullName evidence="2">Uncharacterized protein</fullName>
    </submittedName>
</protein>
<keyword evidence="1" id="KW-1133">Transmembrane helix</keyword>
<evidence type="ECO:0000256" key="1">
    <source>
        <dbReference type="SAM" id="Phobius"/>
    </source>
</evidence>
<reference evidence="2 3" key="1">
    <citation type="submission" date="2020-01" db="EMBL/GenBank/DDBJ databases">
        <authorList>
            <person name="Gulvik C.A."/>
            <person name="Batra D.G."/>
        </authorList>
    </citation>
    <scope>NUCLEOTIDE SEQUENCE [LARGE SCALE GENOMIC DNA]</scope>
    <source>
        <strain evidence="2 3">W9323</strain>
    </source>
</reference>
<feature type="transmembrane region" description="Helical" evidence="1">
    <location>
        <begin position="110"/>
        <end position="128"/>
    </location>
</feature>
<organism evidence="2 3">
    <name type="scientific">Kroppenstedtia pulmonis</name>
    <dbReference type="NCBI Taxonomy" id="1380685"/>
    <lineage>
        <taxon>Bacteria</taxon>
        <taxon>Bacillati</taxon>
        <taxon>Bacillota</taxon>
        <taxon>Bacilli</taxon>
        <taxon>Bacillales</taxon>
        <taxon>Thermoactinomycetaceae</taxon>
        <taxon>Kroppenstedtia</taxon>
    </lineage>
</organism>
<gene>
    <name evidence="2" type="ORF">GXN76_12665</name>
</gene>
<accession>A0A7D3XRK1</accession>
<feature type="transmembrane region" description="Helical" evidence="1">
    <location>
        <begin position="12"/>
        <end position="28"/>
    </location>
</feature>
<keyword evidence="3" id="KW-1185">Reference proteome</keyword>
<name>A0A7D3XRK1_9BACL</name>
<feature type="transmembrane region" description="Helical" evidence="1">
    <location>
        <begin position="140"/>
        <end position="159"/>
    </location>
</feature>
<sequence>MLQKVMYRAPEGLLLAALTGLGYFSAYLSDIAYKKHFQIPSMYVEVHINSIILSVCIIIITLFMAYLSTVVEGLRRYGKFLFSFFIPGAIAVIVGMKLEFNIHWADWWQYLVLYLVHSGLLYCFFHYANRKNRLSMTISVSLLIFLIISVAIWCGHIIAKNQSHFLVSKTPSPVIVVDTYKDTLVIAPVNMKTGTVTPKYQFVHLESDLNEKMHFELKKVGPLTIRE</sequence>
<feature type="transmembrane region" description="Helical" evidence="1">
    <location>
        <begin position="80"/>
        <end position="98"/>
    </location>
</feature>
<dbReference type="KEGG" id="kpul:GXN76_12665"/>
<dbReference type="AlphaFoldDB" id="A0A7D3XRK1"/>
<proteinExistence type="predicted"/>
<keyword evidence="1" id="KW-0812">Transmembrane</keyword>
<feature type="transmembrane region" description="Helical" evidence="1">
    <location>
        <begin position="48"/>
        <end position="68"/>
    </location>
</feature>
<dbReference type="EMBL" id="CP048104">
    <property type="protein sequence ID" value="QKG85242.1"/>
    <property type="molecule type" value="Genomic_DNA"/>
</dbReference>
<evidence type="ECO:0000313" key="3">
    <source>
        <dbReference type="Proteomes" id="UP000503088"/>
    </source>
</evidence>
<dbReference type="RefSeq" id="WP_173223712.1">
    <property type="nucleotide sequence ID" value="NZ_CP048104.1"/>
</dbReference>
<keyword evidence="1" id="KW-0472">Membrane</keyword>
<dbReference type="Proteomes" id="UP000503088">
    <property type="component" value="Chromosome"/>
</dbReference>